<dbReference type="EMBL" id="FLQR01000001">
    <property type="protein sequence ID" value="SBS70195.1"/>
    <property type="molecule type" value="Genomic_DNA"/>
</dbReference>
<dbReference type="AlphaFoldDB" id="A0A1Y5NV19"/>
<sequence length="57" mass="6159">MQPASATELAAMTIATPNDRVARTTASAPTECPNRWGGNTEPPVCWQPVTLLFPFKD</sequence>
<proteinExistence type="predicted"/>
<organism evidence="1">
    <name type="scientific">uncultured Microbacterium sp</name>
    <dbReference type="NCBI Taxonomy" id="191216"/>
    <lineage>
        <taxon>Bacteria</taxon>
        <taxon>Bacillati</taxon>
        <taxon>Actinomycetota</taxon>
        <taxon>Actinomycetes</taxon>
        <taxon>Micrococcales</taxon>
        <taxon>Microbacteriaceae</taxon>
        <taxon>Microbacterium</taxon>
        <taxon>environmental samples</taxon>
    </lineage>
</organism>
<accession>A0A1Y5NV19</accession>
<gene>
    <name evidence="1" type="ORF">MIPYR_10339</name>
</gene>
<protein>
    <submittedName>
        <fullName evidence="1">Uncharacterized protein</fullName>
    </submittedName>
</protein>
<reference evidence="1" key="1">
    <citation type="submission" date="2016-03" db="EMBL/GenBank/DDBJ databases">
        <authorList>
            <person name="Ploux O."/>
        </authorList>
    </citation>
    <scope>NUCLEOTIDE SEQUENCE</scope>
    <source>
        <strain evidence="1">UC1</strain>
    </source>
</reference>
<name>A0A1Y5NV19_9MICO</name>
<evidence type="ECO:0000313" key="1">
    <source>
        <dbReference type="EMBL" id="SBS70195.1"/>
    </source>
</evidence>